<comment type="catalytic activity">
    <reaction evidence="8">
        <text>2,5-diamino-6-(1-D-ribitylamino)pyrimidin-4(3H)-one 5'-phosphate + NAD(+) = 2,5-diamino-6-(1-D-ribosylamino)pyrimidin-4(3H)-one 5'-phosphate + NADH + H(+)</text>
        <dbReference type="Rhea" id="RHEA:27274"/>
        <dbReference type="ChEBI" id="CHEBI:15378"/>
        <dbReference type="ChEBI" id="CHEBI:57540"/>
        <dbReference type="ChEBI" id="CHEBI:57945"/>
        <dbReference type="ChEBI" id="CHEBI:58890"/>
        <dbReference type="ChEBI" id="CHEBI:59545"/>
        <dbReference type="EC" id="1.1.1.302"/>
    </reaction>
</comment>
<evidence type="ECO:0000256" key="4">
    <source>
        <dbReference type="ARBA" id="ARBA00015035"/>
    </source>
</evidence>
<feature type="compositionally biased region" description="Polar residues" evidence="10">
    <location>
        <begin position="125"/>
        <end position="134"/>
    </location>
</feature>
<dbReference type="InterPro" id="IPR002734">
    <property type="entry name" value="RibDG_C"/>
</dbReference>
<feature type="compositionally biased region" description="Basic and acidic residues" evidence="10">
    <location>
        <begin position="31"/>
        <end position="57"/>
    </location>
</feature>
<feature type="compositionally biased region" description="Pro residues" evidence="10">
    <location>
        <begin position="670"/>
        <end position="679"/>
    </location>
</feature>
<dbReference type="InterPro" id="IPR024072">
    <property type="entry name" value="DHFR-like_dom_sf"/>
</dbReference>
<dbReference type="GO" id="GO:0008703">
    <property type="term" value="F:5-amino-6-(5-phosphoribosylamino)uracil reductase activity"/>
    <property type="evidence" value="ECO:0007669"/>
    <property type="project" value="InterPro"/>
</dbReference>
<evidence type="ECO:0000256" key="10">
    <source>
        <dbReference type="SAM" id="MobiDB-lite"/>
    </source>
</evidence>
<feature type="domain" description="Bacterial bifunctional deaminase-reductase C-terminal" evidence="11">
    <location>
        <begin position="347"/>
        <end position="573"/>
    </location>
</feature>
<feature type="region of interest" description="Disordered" evidence="10">
    <location>
        <begin position="595"/>
        <end position="707"/>
    </location>
</feature>
<sequence length="707" mass="78517">MTTPVQTPTRHEVSQSQEDSRLDDHSEDDSDVNRNGDVDRDKQEKLEDHDDHYKEEADTSYSLFSNPPNLVAMRRQLFEVKDEFEMSAQEFEEYFPFVDNVWRKYRIDQKDNDPNCETFCCRLRPSNQHKSSTPKAPAEGKQTRTKRKREEKTCPMLMKVTYVASPIKKVKVTRVTAPDLEHSHDLEYMDHNKRNTAIMDVARREAVRGFLPGSIFWKMQQEPDKMDEAGGKHMKISDVRNVQYPWRQQNPTAILKAHVGYTQQRTGPRQPKLASTIASASAPPTPNNGAIQRQIQSYVPFPLQPPPVAQLAPTPLPQGTLNYPEHAKEFLYPYLPHIPRIASQSRPHITLTWATSLDSRVALLPGVQTAISGPETKAMTHFLRSQHDAILIGVKTAMSDDPGLNCRLAGAGGFGGPDRAMQPRPIVIDPRARLHIHSEMRLLRAVREGKAQGPWVVVGPHIKLQPQAVTTLKAHGGEFLQINEIDPYYGLDWEALFSIFHREGIKSIMVEGGGKVLSDLLKPRYAHCVDSIIMTIAPTFFGKGGVEVAPDTAFDGQQPIQTRLANVKWQPMGQSDMVLCGQLDKTRTQPRLPGVQEFSRQPASTPVAPQHAAPPSVLPPLQQHAPPTPSQGPPAAQHNANPLAPQTQGPPPLQNNASPLPASNAHILPAPQPVQPPRPLAQINGASTSAPPGKSPKFRHYGVPRAS</sequence>
<evidence type="ECO:0000259" key="11">
    <source>
        <dbReference type="Pfam" id="PF01872"/>
    </source>
</evidence>
<organism evidence="12 13">
    <name type="scientific">Lithohypha guttulata</name>
    <dbReference type="NCBI Taxonomy" id="1690604"/>
    <lineage>
        <taxon>Eukaryota</taxon>
        <taxon>Fungi</taxon>
        <taxon>Dikarya</taxon>
        <taxon>Ascomycota</taxon>
        <taxon>Pezizomycotina</taxon>
        <taxon>Eurotiomycetes</taxon>
        <taxon>Chaetothyriomycetidae</taxon>
        <taxon>Chaetothyriales</taxon>
        <taxon>Trichomeriaceae</taxon>
        <taxon>Lithohypha</taxon>
    </lineage>
</organism>
<feature type="region of interest" description="Disordered" evidence="10">
    <location>
        <begin position="124"/>
        <end position="149"/>
    </location>
</feature>
<dbReference type="SUPFAM" id="SSF53597">
    <property type="entry name" value="Dihydrofolate reductase-like"/>
    <property type="match status" value="1"/>
</dbReference>
<keyword evidence="13" id="KW-1185">Reference proteome</keyword>
<evidence type="ECO:0000256" key="9">
    <source>
        <dbReference type="ARBA" id="ARBA00049020"/>
    </source>
</evidence>
<dbReference type="EMBL" id="JAVRRJ010000003">
    <property type="protein sequence ID" value="KAK5086859.1"/>
    <property type="molecule type" value="Genomic_DNA"/>
</dbReference>
<comment type="similarity">
    <text evidence="2">Belongs to the HTP reductase family.</text>
</comment>
<feature type="compositionally biased region" description="Basic residues" evidence="10">
    <location>
        <begin position="696"/>
        <end position="707"/>
    </location>
</feature>
<evidence type="ECO:0000256" key="2">
    <source>
        <dbReference type="ARBA" id="ARBA00009723"/>
    </source>
</evidence>
<evidence type="ECO:0000256" key="6">
    <source>
        <dbReference type="ARBA" id="ARBA00030073"/>
    </source>
</evidence>
<name>A0AAN7T297_9EURO</name>
<reference evidence="12 13" key="1">
    <citation type="submission" date="2023-08" db="EMBL/GenBank/DDBJ databases">
        <title>Black Yeasts Isolated from many extreme environments.</title>
        <authorList>
            <person name="Coleine C."/>
            <person name="Stajich J.E."/>
            <person name="Selbmann L."/>
        </authorList>
    </citation>
    <scope>NUCLEOTIDE SEQUENCE [LARGE SCALE GENOMIC DNA]</scope>
    <source>
        <strain evidence="12 13">CCFEE 5910</strain>
    </source>
</reference>
<dbReference type="PANTHER" id="PTHR38011:SF8">
    <property type="entry name" value="2,5-DIAMINO-6-RIBOSYLAMINO-4(3H)-PYRIMIDINONE 5'-PHOSPHATE REDUCTASE"/>
    <property type="match status" value="1"/>
</dbReference>
<dbReference type="AlphaFoldDB" id="A0AAN7T297"/>
<evidence type="ECO:0000256" key="1">
    <source>
        <dbReference type="ARBA" id="ARBA00003555"/>
    </source>
</evidence>
<accession>A0AAN7T297</accession>
<feature type="compositionally biased region" description="Basic and acidic residues" evidence="10">
    <location>
        <begin position="9"/>
        <end position="24"/>
    </location>
</feature>
<dbReference type="GO" id="GO:0009231">
    <property type="term" value="P:riboflavin biosynthetic process"/>
    <property type="evidence" value="ECO:0007669"/>
    <property type="project" value="UniProtKB-KW"/>
</dbReference>
<dbReference type="InterPro" id="IPR050765">
    <property type="entry name" value="Riboflavin_Biosynth_HTPR"/>
</dbReference>
<evidence type="ECO:0000256" key="3">
    <source>
        <dbReference type="ARBA" id="ARBA00012851"/>
    </source>
</evidence>
<feature type="region of interest" description="Disordered" evidence="10">
    <location>
        <begin position="1"/>
        <end position="66"/>
    </location>
</feature>
<evidence type="ECO:0000256" key="5">
    <source>
        <dbReference type="ARBA" id="ARBA00022619"/>
    </source>
</evidence>
<comment type="catalytic activity">
    <reaction evidence="9">
        <text>2,5-diamino-6-(1-D-ribitylamino)pyrimidin-4(3H)-one 5'-phosphate + NADP(+) = 2,5-diamino-6-(1-D-ribosylamino)pyrimidin-4(3H)-one 5'-phosphate + NADPH + H(+)</text>
        <dbReference type="Rhea" id="RHEA:27278"/>
        <dbReference type="ChEBI" id="CHEBI:15378"/>
        <dbReference type="ChEBI" id="CHEBI:57783"/>
        <dbReference type="ChEBI" id="CHEBI:58349"/>
        <dbReference type="ChEBI" id="CHEBI:58890"/>
        <dbReference type="ChEBI" id="CHEBI:59545"/>
        <dbReference type="EC" id="1.1.1.302"/>
    </reaction>
</comment>
<evidence type="ECO:0000256" key="7">
    <source>
        <dbReference type="ARBA" id="ARBA00031630"/>
    </source>
</evidence>
<dbReference type="Pfam" id="PF01872">
    <property type="entry name" value="RibD_C"/>
    <property type="match status" value="1"/>
</dbReference>
<evidence type="ECO:0000313" key="13">
    <source>
        <dbReference type="Proteomes" id="UP001309876"/>
    </source>
</evidence>
<dbReference type="Gene3D" id="3.40.430.10">
    <property type="entry name" value="Dihydrofolate Reductase, subunit A"/>
    <property type="match status" value="1"/>
</dbReference>
<comment type="function">
    <text evidence="1">Catalyzes an early step in riboflavin biosynthesis, the NADPH-dependent reduction of the ribose side chain of 2,5-diamino-6-ribosylamino-4(3H)-pyrimidinone 5'-phosphate, yielding 2,5-diamino-6-ribitylamino-4(3H)-pyrimidinone 5'-phosphate.</text>
</comment>
<dbReference type="PANTHER" id="PTHR38011">
    <property type="entry name" value="DIHYDROFOLATE REDUCTASE FAMILY PROTEIN (AFU_ORTHOLOGUE AFUA_8G06820)"/>
    <property type="match status" value="1"/>
</dbReference>
<protein>
    <recommendedName>
        <fullName evidence="4">2,5-diamino-6-ribosylamino-4(3H)-pyrimidinone 5'-phosphate reductase</fullName>
        <ecNumber evidence="3">1.1.1.302</ecNumber>
    </recommendedName>
    <alternativeName>
        <fullName evidence="7">2,5-diamino-6-(5-phospho-D-ribosylamino)pyrimidin-4(3H)-one reductase</fullName>
    </alternativeName>
    <alternativeName>
        <fullName evidence="6">2,5-diamino-6-ribitylamino-4(3H)-pyrimidinone 5'-phosphate synthase</fullName>
    </alternativeName>
</protein>
<dbReference type="EC" id="1.1.1.302" evidence="3"/>
<feature type="compositionally biased region" description="Polar residues" evidence="10">
    <location>
        <begin position="638"/>
        <end position="647"/>
    </location>
</feature>
<gene>
    <name evidence="12" type="ORF">LTR05_004029</name>
</gene>
<evidence type="ECO:0000256" key="8">
    <source>
        <dbReference type="ARBA" id="ARBA00047550"/>
    </source>
</evidence>
<evidence type="ECO:0000313" key="12">
    <source>
        <dbReference type="EMBL" id="KAK5086859.1"/>
    </source>
</evidence>
<dbReference type="Proteomes" id="UP001309876">
    <property type="component" value="Unassembled WGS sequence"/>
</dbReference>
<comment type="caution">
    <text evidence="12">The sequence shown here is derived from an EMBL/GenBank/DDBJ whole genome shotgun (WGS) entry which is preliminary data.</text>
</comment>
<keyword evidence="5" id="KW-0686">Riboflavin biosynthesis</keyword>
<proteinExistence type="inferred from homology"/>